<keyword evidence="1" id="KW-0812">Transmembrane</keyword>
<evidence type="ECO:0000313" key="4">
    <source>
        <dbReference type="Proteomes" id="UP000005238"/>
    </source>
</evidence>
<feature type="transmembrane region" description="Helical" evidence="1">
    <location>
        <begin position="243"/>
        <end position="265"/>
    </location>
</feature>
<dbReference type="Proteomes" id="UP000005238">
    <property type="component" value="Unassembled WGS sequence"/>
</dbReference>
<dbReference type="AlphaFoldDB" id="H3HDH3"/>
<feature type="domain" description="Potassium channel" evidence="2">
    <location>
        <begin position="275"/>
        <end position="331"/>
    </location>
</feature>
<evidence type="ECO:0000313" key="3">
    <source>
        <dbReference type="EnsemblProtists" id="Phyra96157"/>
    </source>
</evidence>
<keyword evidence="1" id="KW-1133">Transmembrane helix</keyword>
<organism evidence="3 4">
    <name type="scientific">Phytophthora ramorum</name>
    <name type="common">Sudden oak death agent</name>
    <dbReference type="NCBI Taxonomy" id="164328"/>
    <lineage>
        <taxon>Eukaryota</taxon>
        <taxon>Sar</taxon>
        <taxon>Stramenopiles</taxon>
        <taxon>Oomycota</taxon>
        <taxon>Peronosporomycetes</taxon>
        <taxon>Peronosporales</taxon>
        <taxon>Peronosporaceae</taxon>
        <taxon>Phytophthora</taxon>
    </lineage>
</organism>
<dbReference type="Pfam" id="PF07885">
    <property type="entry name" value="Ion_trans_2"/>
    <property type="match status" value="1"/>
</dbReference>
<feature type="transmembrane region" description="Helical" evidence="1">
    <location>
        <begin position="110"/>
        <end position="133"/>
    </location>
</feature>
<evidence type="ECO:0000256" key="1">
    <source>
        <dbReference type="SAM" id="Phobius"/>
    </source>
</evidence>
<dbReference type="Gene3D" id="1.10.287.70">
    <property type="match status" value="1"/>
</dbReference>
<dbReference type="Pfam" id="PF03530">
    <property type="entry name" value="SK_channel"/>
    <property type="match status" value="1"/>
</dbReference>
<feature type="transmembrane region" description="Helical" evidence="1">
    <location>
        <begin position="277"/>
        <end position="296"/>
    </location>
</feature>
<dbReference type="InterPro" id="IPR015449">
    <property type="entry name" value="K_chnl_Ca-activ_SK"/>
</dbReference>
<keyword evidence="4" id="KW-1185">Reference proteome</keyword>
<reference evidence="4" key="1">
    <citation type="journal article" date="2006" name="Science">
        <title>Phytophthora genome sequences uncover evolutionary origins and mechanisms of pathogenesis.</title>
        <authorList>
            <person name="Tyler B.M."/>
            <person name="Tripathy S."/>
            <person name="Zhang X."/>
            <person name="Dehal P."/>
            <person name="Jiang R.H."/>
            <person name="Aerts A."/>
            <person name="Arredondo F.D."/>
            <person name="Baxter L."/>
            <person name="Bensasson D."/>
            <person name="Beynon J.L."/>
            <person name="Chapman J."/>
            <person name="Damasceno C.M."/>
            <person name="Dorrance A.E."/>
            <person name="Dou D."/>
            <person name="Dickerman A.W."/>
            <person name="Dubchak I.L."/>
            <person name="Garbelotto M."/>
            <person name="Gijzen M."/>
            <person name="Gordon S.G."/>
            <person name="Govers F."/>
            <person name="Grunwald N.J."/>
            <person name="Huang W."/>
            <person name="Ivors K.L."/>
            <person name="Jones R.W."/>
            <person name="Kamoun S."/>
            <person name="Krampis K."/>
            <person name="Lamour K.H."/>
            <person name="Lee M.K."/>
            <person name="McDonald W.H."/>
            <person name="Medina M."/>
            <person name="Meijer H.J."/>
            <person name="Nordberg E.K."/>
            <person name="Maclean D.J."/>
            <person name="Ospina-Giraldo M.D."/>
            <person name="Morris P.F."/>
            <person name="Phuntumart V."/>
            <person name="Putnam N.H."/>
            <person name="Rash S."/>
            <person name="Rose J.K."/>
            <person name="Sakihama Y."/>
            <person name="Salamov A.A."/>
            <person name="Savidor A."/>
            <person name="Scheuring C.F."/>
            <person name="Smith B.M."/>
            <person name="Sobral B.W."/>
            <person name="Terry A."/>
            <person name="Torto-Alalibo T.A."/>
            <person name="Win J."/>
            <person name="Xu Z."/>
            <person name="Zhang H."/>
            <person name="Grigoriev I.V."/>
            <person name="Rokhsar D.S."/>
            <person name="Boore J.L."/>
        </authorList>
    </citation>
    <scope>NUCLEOTIDE SEQUENCE [LARGE SCALE GENOMIC DNA]</scope>
    <source>
        <strain evidence="4">Pr102</strain>
    </source>
</reference>
<dbReference type="GO" id="GO:0016286">
    <property type="term" value="F:small conductance calcium-activated potassium channel activity"/>
    <property type="evidence" value="ECO:0000318"/>
    <property type="project" value="GO_Central"/>
</dbReference>
<dbReference type="GO" id="GO:0005516">
    <property type="term" value="F:calmodulin binding"/>
    <property type="evidence" value="ECO:0000318"/>
    <property type="project" value="GO_Central"/>
</dbReference>
<feature type="transmembrane region" description="Helical" evidence="1">
    <location>
        <begin position="52"/>
        <end position="72"/>
    </location>
</feature>
<dbReference type="VEuPathDB" id="FungiDB:KRP23_7151"/>
<dbReference type="GO" id="GO:0005886">
    <property type="term" value="C:plasma membrane"/>
    <property type="evidence" value="ECO:0000318"/>
    <property type="project" value="GO_Central"/>
</dbReference>
<reference evidence="3" key="2">
    <citation type="submission" date="2015-06" db="UniProtKB">
        <authorList>
            <consortium name="EnsemblProtists"/>
        </authorList>
    </citation>
    <scope>IDENTIFICATION</scope>
    <source>
        <strain evidence="3">Pr102</strain>
    </source>
</reference>
<dbReference type="InParanoid" id="H3HDH3"/>
<feature type="transmembrane region" description="Helical" evidence="1">
    <location>
        <begin position="308"/>
        <end position="333"/>
    </location>
</feature>
<keyword evidence="1" id="KW-0472">Membrane</keyword>
<name>H3HDH3_PHYRM</name>
<dbReference type="GO" id="GO:0006811">
    <property type="term" value="P:monoatomic ion transport"/>
    <property type="evidence" value="ECO:0000318"/>
    <property type="project" value="GO_Central"/>
</dbReference>
<dbReference type="HOGENOM" id="CLU_014617_5_2_1"/>
<dbReference type="eggNOG" id="KOG3684">
    <property type="taxonomic scope" value="Eukaryota"/>
</dbReference>
<dbReference type="EMBL" id="DS566063">
    <property type="status" value="NOT_ANNOTATED_CDS"/>
    <property type="molecule type" value="Genomic_DNA"/>
</dbReference>
<dbReference type="OMA" id="YHINEML"/>
<sequence>MPNRNEIVPLDVAIANADPSEADSRPGPDAVTVPEQRMMLVRSQRQHTSFQLFFGGFGVVLMMVQMEYLWFINTQTLPSTCPMESTTQCPLCFEALGTSVPVSEGRMVLLALRILITFSTALMLYYIYLYYAAECEVMKLKNIVPPKATLMSSSLRRTLLIEMAVLGIHPFPGIESVDPKWPQLIVATSLFMFARVALVVRVVQFRNSFNSSNGWFIGALTNVDFTSKFFMKSTLKNHPTSCLMASFATLGFVAGYALYVSERFLCAFKEGSCCEPMLLRDALWMLIITILTIGYGDVVPRTTLGRAIAVSAGIFGTLSTAVTIAVMSNYLVLTRSEHKVNAFLKKDENRRIISDHAARALQAFVQLRAAQRRHTQSTSSTKRALRRAELKLFTVLGKYRQVKRRVHSHDVSDPMDSQMTMLEMMEVNVEYIRTKIEELSELFLTQTADPAAAA</sequence>
<dbReference type="EnsemblProtists" id="Phyra96157">
    <property type="protein sequence ID" value="Phyra96157"/>
    <property type="gene ID" value="Phyra96157"/>
</dbReference>
<protein>
    <recommendedName>
        <fullName evidence="2">Potassium channel domain-containing protein</fullName>
    </recommendedName>
</protein>
<proteinExistence type="predicted"/>
<dbReference type="STRING" id="164328.H3HDH3"/>
<accession>H3HDH3</accession>
<dbReference type="InterPro" id="IPR013099">
    <property type="entry name" value="K_chnl_dom"/>
</dbReference>
<dbReference type="PANTHER" id="PTHR10153">
    <property type="entry name" value="SMALL CONDUCTANCE CALCIUM-ACTIVATED POTASSIUM CHANNEL"/>
    <property type="match status" value="1"/>
</dbReference>
<evidence type="ECO:0000259" key="2">
    <source>
        <dbReference type="Pfam" id="PF07885"/>
    </source>
</evidence>
<dbReference type="FunFam" id="1.10.287.70:FF:000270">
    <property type="entry name" value="Uncharacterized protein"/>
    <property type="match status" value="1"/>
</dbReference>
<dbReference type="SUPFAM" id="SSF81324">
    <property type="entry name" value="Voltage-gated potassium channels"/>
    <property type="match status" value="1"/>
</dbReference>
<dbReference type="VEuPathDB" id="FungiDB:KRP22_12253"/>